<feature type="compositionally biased region" description="Low complexity" evidence="5">
    <location>
        <begin position="40"/>
        <end position="62"/>
    </location>
</feature>
<keyword evidence="7" id="KW-1185">Reference proteome</keyword>
<accession>A0A9P9D9T7</accession>
<dbReference type="GO" id="GO:0003735">
    <property type="term" value="F:structural constituent of ribosome"/>
    <property type="evidence" value="ECO:0007669"/>
    <property type="project" value="InterPro"/>
</dbReference>
<dbReference type="PANTHER" id="PTHR13479">
    <property type="entry name" value="30S RIBOSOMAL PROTEIN S18"/>
    <property type="match status" value="1"/>
</dbReference>
<sequence length="203" mass="22898">MSLPRIPFRLAQATKRKGFRCLSSGRRNDNEILDFVPGRSTATQSHPSTPSATSSSLPPLSATGFAQRNVQERTKTAEQVEALERQTNYTGQIWRRWNAGDVYAPSDLSGSEQKKWKMSRQKAQGDAIDTLGINPINEYKNFTIMSEFMTEMGRIKHSSETGLRPVNQRKMAKAIRRAIGLGLMPSVHRHPIVLKRTPASRWF</sequence>
<evidence type="ECO:0000256" key="2">
    <source>
        <dbReference type="ARBA" id="ARBA00022980"/>
    </source>
</evidence>
<dbReference type="EMBL" id="JAGMWT010000016">
    <property type="protein sequence ID" value="KAH7115296.1"/>
    <property type="molecule type" value="Genomic_DNA"/>
</dbReference>
<dbReference type="FunFam" id="4.10.640.10:FF:000013">
    <property type="entry name" value="37S ribosomal protein S18"/>
    <property type="match status" value="1"/>
</dbReference>
<feature type="region of interest" description="Disordered" evidence="5">
    <location>
        <begin position="38"/>
        <end position="62"/>
    </location>
</feature>
<gene>
    <name evidence="6" type="ORF">B0J11DRAFT_540275</name>
</gene>
<dbReference type="InterPro" id="IPR001648">
    <property type="entry name" value="Ribosomal_bS18"/>
</dbReference>
<dbReference type="OrthoDB" id="21463at2759"/>
<dbReference type="Pfam" id="PF01084">
    <property type="entry name" value="Ribosomal_S18"/>
    <property type="match status" value="1"/>
</dbReference>
<dbReference type="AlphaFoldDB" id="A0A9P9D9T7"/>
<name>A0A9P9D9T7_9PLEO</name>
<evidence type="ECO:0000313" key="6">
    <source>
        <dbReference type="EMBL" id="KAH7115296.1"/>
    </source>
</evidence>
<keyword evidence="2 6" id="KW-0689">Ribosomal protein</keyword>
<organism evidence="6 7">
    <name type="scientific">Dendryphion nanum</name>
    <dbReference type="NCBI Taxonomy" id="256645"/>
    <lineage>
        <taxon>Eukaryota</taxon>
        <taxon>Fungi</taxon>
        <taxon>Dikarya</taxon>
        <taxon>Ascomycota</taxon>
        <taxon>Pezizomycotina</taxon>
        <taxon>Dothideomycetes</taxon>
        <taxon>Pleosporomycetidae</taxon>
        <taxon>Pleosporales</taxon>
        <taxon>Torulaceae</taxon>
        <taxon>Dendryphion</taxon>
    </lineage>
</organism>
<dbReference type="GO" id="GO:0005763">
    <property type="term" value="C:mitochondrial small ribosomal subunit"/>
    <property type="evidence" value="ECO:0007669"/>
    <property type="project" value="TreeGrafter"/>
</dbReference>
<dbReference type="GO" id="GO:0032543">
    <property type="term" value="P:mitochondrial translation"/>
    <property type="evidence" value="ECO:0007669"/>
    <property type="project" value="TreeGrafter"/>
</dbReference>
<dbReference type="Gene3D" id="4.10.640.10">
    <property type="entry name" value="Ribosomal protein S18"/>
    <property type="match status" value="1"/>
</dbReference>
<evidence type="ECO:0000256" key="5">
    <source>
        <dbReference type="SAM" id="MobiDB-lite"/>
    </source>
</evidence>
<dbReference type="Proteomes" id="UP000700596">
    <property type="component" value="Unassembled WGS sequence"/>
</dbReference>
<evidence type="ECO:0000256" key="4">
    <source>
        <dbReference type="ARBA" id="ARBA00035264"/>
    </source>
</evidence>
<evidence type="ECO:0000256" key="3">
    <source>
        <dbReference type="ARBA" id="ARBA00023274"/>
    </source>
</evidence>
<comment type="caution">
    <text evidence="6">The sequence shown here is derived from an EMBL/GenBank/DDBJ whole genome shotgun (WGS) entry which is preliminary data.</text>
</comment>
<dbReference type="SUPFAM" id="SSF46911">
    <property type="entry name" value="Ribosomal protein S18"/>
    <property type="match status" value="1"/>
</dbReference>
<evidence type="ECO:0000313" key="7">
    <source>
        <dbReference type="Proteomes" id="UP000700596"/>
    </source>
</evidence>
<evidence type="ECO:0000256" key="1">
    <source>
        <dbReference type="ARBA" id="ARBA00005589"/>
    </source>
</evidence>
<comment type="similarity">
    <text evidence="1">Belongs to the bacterial ribosomal protein bS18 family.</text>
</comment>
<dbReference type="GO" id="GO:0070181">
    <property type="term" value="F:small ribosomal subunit rRNA binding"/>
    <property type="evidence" value="ECO:0007669"/>
    <property type="project" value="TreeGrafter"/>
</dbReference>
<dbReference type="PANTHER" id="PTHR13479:SF40">
    <property type="entry name" value="SMALL RIBOSOMAL SUBUNIT PROTEIN BS18M"/>
    <property type="match status" value="1"/>
</dbReference>
<keyword evidence="3" id="KW-0687">Ribonucleoprotein</keyword>
<reference evidence="6" key="1">
    <citation type="journal article" date="2021" name="Nat. Commun.">
        <title>Genetic determinants of endophytism in the Arabidopsis root mycobiome.</title>
        <authorList>
            <person name="Mesny F."/>
            <person name="Miyauchi S."/>
            <person name="Thiergart T."/>
            <person name="Pickel B."/>
            <person name="Atanasova L."/>
            <person name="Karlsson M."/>
            <person name="Huettel B."/>
            <person name="Barry K.W."/>
            <person name="Haridas S."/>
            <person name="Chen C."/>
            <person name="Bauer D."/>
            <person name="Andreopoulos W."/>
            <person name="Pangilinan J."/>
            <person name="LaButti K."/>
            <person name="Riley R."/>
            <person name="Lipzen A."/>
            <person name="Clum A."/>
            <person name="Drula E."/>
            <person name="Henrissat B."/>
            <person name="Kohler A."/>
            <person name="Grigoriev I.V."/>
            <person name="Martin F.M."/>
            <person name="Hacquard S."/>
        </authorList>
    </citation>
    <scope>NUCLEOTIDE SEQUENCE</scope>
    <source>
        <strain evidence="6">MPI-CAGE-CH-0243</strain>
    </source>
</reference>
<dbReference type="InterPro" id="IPR036870">
    <property type="entry name" value="Ribosomal_bS18_sf"/>
</dbReference>
<proteinExistence type="inferred from homology"/>
<protein>
    <recommendedName>
        <fullName evidence="4">Small ribosomal subunit protein bS18m</fullName>
    </recommendedName>
</protein>